<accession>A0ACA9LG36</accession>
<protein>
    <submittedName>
        <fullName evidence="1">7816_t:CDS:1</fullName>
    </submittedName>
</protein>
<evidence type="ECO:0000313" key="1">
    <source>
        <dbReference type="EMBL" id="CAG8522383.1"/>
    </source>
</evidence>
<dbReference type="Proteomes" id="UP000789525">
    <property type="component" value="Unassembled WGS sequence"/>
</dbReference>
<dbReference type="EMBL" id="CAJVPT010005649">
    <property type="protein sequence ID" value="CAG8522383.1"/>
    <property type="molecule type" value="Genomic_DNA"/>
</dbReference>
<comment type="caution">
    <text evidence="1">The sequence shown here is derived from an EMBL/GenBank/DDBJ whole genome shotgun (WGS) entry which is preliminary data.</text>
</comment>
<evidence type="ECO:0000313" key="2">
    <source>
        <dbReference type="Proteomes" id="UP000789525"/>
    </source>
</evidence>
<name>A0ACA9LG36_9GLOM</name>
<organism evidence="1 2">
    <name type="scientific">Acaulospora colombiana</name>
    <dbReference type="NCBI Taxonomy" id="27376"/>
    <lineage>
        <taxon>Eukaryota</taxon>
        <taxon>Fungi</taxon>
        <taxon>Fungi incertae sedis</taxon>
        <taxon>Mucoromycota</taxon>
        <taxon>Glomeromycotina</taxon>
        <taxon>Glomeromycetes</taxon>
        <taxon>Diversisporales</taxon>
        <taxon>Acaulosporaceae</taxon>
        <taxon>Acaulospora</taxon>
    </lineage>
</organism>
<gene>
    <name evidence="1" type="ORF">ACOLOM_LOCUS3715</name>
</gene>
<keyword evidence="2" id="KW-1185">Reference proteome</keyword>
<reference evidence="1" key="1">
    <citation type="submission" date="2021-06" db="EMBL/GenBank/DDBJ databases">
        <authorList>
            <person name="Kallberg Y."/>
            <person name="Tangrot J."/>
            <person name="Rosling A."/>
        </authorList>
    </citation>
    <scope>NUCLEOTIDE SEQUENCE</scope>
    <source>
        <strain evidence="1">CL356</strain>
    </source>
</reference>
<sequence length="308" mass="34777">MEGRQDPPIIRFDESDIISTSPALLQVSGTQIKISQSVSPGYEIPNSQFNQSQNVDIRSFNLSDQVGEDDEQIAQTSRRIPSFLQRQRRKSLHVDDDLIPMSNFSNRDKESVTNEKKIQKDYEIDQESSQTGKMHNRLLSIKRSKRFGMVSQLVSEASSRVVNLANVSMEQHQKERSSLTDTLGPSSMKNLASTFKDSLKNEEFASQQKQGVGLDPPNFSSCNIEPLKGYSLGIFSPNNSIRLWFYGVLNKTWTEPIILCFIVIHIILLVADAWVPFEDSPNAPITPPNIWGSSWTDYGLLIVFTIFT</sequence>
<proteinExistence type="predicted"/>